<evidence type="ECO:0000259" key="5">
    <source>
        <dbReference type="PROSITE" id="PS50112"/>
    </source>
</evidence>
<dbReference type="InterPro" id="IPR035965">
    <property type="entry name" value="PAS-like_dom_sf"/>
</dbReference>
<dbReference type="SUPFAM" id="SSF55785">
    <property type="entry name" value="PYP-like sensor domain (PAS domain)"/>
    <property type="match status" value="1"/>
</dbReference>
<feature type="domain" description="PAC" evidence="6">
    <location>
        <begin position="354"/>
        <end position="407"/>
    </location>
</feature>
<dbReference type="SUPFAM" id="SSF48097">
    <property type="entry name" value="Regulator of G-protein signaling, RGS"/>
    <property type="match status" value="1"/>
</dbReference>
<dbReference type="CDD" id="cd07440">
    <property type="entry name" value="RGS"/>
    <property type="match status" value="1"/>
</dbReference>
<dbReference type="SMART" id="SM00315">
    <property type="entry name" value="RGS"/>
    <property type="match status" value="1"/>
</dbReference>
<feature type="compositionally biased region" description="Polar residues" evidence="4">
    <location>
        <begin position="420"/>
        <end position="439"/>
    </location>
</feature>
<feature type="domain" description="PAS" evidence="5">
    <location>
        <begin position="301"/>
        <end position="328"/>
    </location>
</feature>
<dbReference type="Gene3D" id="3.30.450.20">
    <property type="entry name" value="PAS domain"/>
    <property type="match status" value="1"/>
</dbReference>
<evidence type="ECO:0000313" key="8">
    <source>
        <dbReference type="EMBL" id="KAI1877675.1"/>
    </source>
</evidence>
<feature type="compositionally biased region" description="Pro residues" evidence="4">
    <location>
        <begin position="470"/>
        <end position="481"/>
    </location>
</feature>
<dbReference type="CDD" id="cd00130">
    <property type="entry name" value="PAS"/>
    <property type="match status" value="1"/>
</dbReference>
<evidence type="ECO:0000256" key="4">
    <source>
        <dbReference type="SAM" id="MobiDB-lite"/>
    </source>
</evidence>
<evidence type="ECO:0000256" key="2">
    <source>
        <dbReference type="ARBA" id="ARBA00022643"/>
    </source>
</evidence>
<organism evidence="8 9">
    <name type="scientific">Neoarthrinium moseri</name>
    <dbReference type="NCBI Taxonomy" id="1658444"/>
    <lineage>
        <taxon>Eukaryota</taxon>
        <taxon>Fungi</taxon>
        <taxon>Dikarya</taxon>
        <taxon>Ascomycota</taxon>
        <taxon>Pezizomycotina</taxon>
        <taxon>Sordariomycetes</taxon>
        <taxon>Xylariomycetidae</taxon>
        <taxon>Amphisphaeriales</taxon>
        <taxon>Apiosporaceae</taxon>
        <taxon>Neoarthrinium</taxon>
    </lineage>
</organism>
<dbReference type="InterPro" id="IPR044926">
    <property type="entry name" value="RGS_subdomain_2"/>
</dbReference>
<evidence type="ECO:0000256" key="3">
    <source>
        <dbReference type="ARBA" id="ARBA00022991"/>
    </source>
</evidence>
<evidence type="ECO:0000259" key="6">
    <source>
        <dbReference type="PROSITE" id="PS50113"/>
    </source>
</evidence>
<feature type="region of interest" description="Disordered" evidence="4">
    <location>
        <begin position="39"/>
        <end position="61"/>
    </location>
</feature>
<dbReference type="PROSITE" id="PS50113">
    <property type="entry name" value="PAC"/>
    <property type="match status" value="1"/>
</dbReference>
<feature type="domain" description="RGS" evidence="7">
    <location>
        <begin position="150"/>
        <end position="264"/>
    </location>
</feature>
<feature type="compositionally biased region" description="Pro residues" evidence="4">
    <location>
        <begin position="44"/>
        <end position="56"/>
    </location>
</feature>
<dbReference type="Gene3D" id="1.10.167.10">
    <property type="entry name" value="Regulator of G-protein Signalling 4, domain 2"/>
    <property type="match status" value="1"/>
</dbReference>
<feature type="region of interest" description="Disordered" evidence="4">
    <location>
        <begin position="619"/>
        <end position="648"/>
    </location>
</feature>
<name>A0A9P9WT77_9PEZI</name>
<evidence type="ECO:0000259" key="7">
    <source>
        <dbReference type="PROSITE" id="PS50132"/>
    </source>
</evidence>
<accession>A0A9P9WT77</accession>
<keyword evidence="2" id="KW-0288">FMN</keyword>
<dbReference type="PANTHER" id="PTHR47429:SF2">
    <property type="entry name" value="PROTEIN TWIN LOV 1"/>
    <property type="match status" value="1"/>
</dbReference>
<dbReference type="GO" id="GO:0005634">
    <property type="term" value="C:nucleus"/>
    <property type="evidence" value="ECO:0007669"/>
    <property type="project" value="TreeGrafter"/>
</dbReference>
<dbReference type="Pfam" id="PF13426">
    <property type="entry name" value="PAS_9"/>
    <property type="match status" value="1"/>
</dbReference>
<dbReference type="EMBL" id="JAFIMR010000006">
    <property type="protein sequence ID" value="KAI1877675.1"/>
    <property type="molecule type" value="Genomic_DNA"/>
</dbReference>
<dbReference type="PROSITE" id="PS50132">
    <property type="entry name" value="RGS"/>
    <property type="match status" value="1"/>
</dbReference>
<dbReference type="Pfam" id="PF00615">
    <property type="entry name" value="RGS"/>
    <property type="match status" value="1"/>
</dbReference>
<proteinExistence type="predicted"/>
<gene>
    <name evidence="8" type="ORF">JX265_003683</name>
</gene>
<evidence type="ECO:0000256" key="1">
    <source>
        <dbReference type="ARBA" id="ARBA00022630"/>
    </source>
</evidence>
<dbReference type="InterPro" id="IPR016137">
    <property type="entry name" value="RGS"/>
</dbReference>
<evidence type="ECO:0008006" key="10">
    <source>
        <dbReference type="Google" id="ProtNLM"/>
    </source>
</evidence>
<dbReference type="InterPro" id="IPR000700">
    <property type="entry name" value="PAS-assoc_C"/>
</dbReference>
<comment type="caution">
    <text evidence="8">The sequence shown here is derived from an EMBL/GenBank/DDBJ whole genome shotgun (WGS) entry which is preliminary data.</text>
</comment>
<keyword evidence="3" id="KW-0157">Chromophore</keyword>
<dbReference type="InterPro" id="IPR000014">
    <property type="entry name" value="PAS"/>
</dbReference>
<dbReference type="PROSITE" id="PS50112">
    <property type="entry name" value="PAS"/>
    <property type="match status" value="1"/>
</dbReference>
<reference evidence="8" key="1">
    <citation type="submission" date="2021-03" db="EMBL/GenBank/DDBJ databases">
        <title>Revisited historic fungal species revealed as producer of novel bioactive compounds through whole genome sequencing and comparative genomics.</title>
        <authorList>
            <person name="Vignolle G.A."/>
            <person name="Hochenegger N."/>
            <person name="Mach R.L."/>
            <person name="Mach-Aigner A.R."/>
            <person name="Javad Rahimi M."/>
            <person name="Salim K.A."/>
            <person name="Chan C.M."/>
            <person name="Lim L.B.L."/>
            <person name="Cai F."/>
            <person name="Druzhinina I.S."/>
            <person name="U'Ren J.M."/>
            <person name="Derntl C."/>
        </authorList>
    </citation>
    <scope>NUCLEOTIDE SEQUENCE</scope>
    <source>
        <strain evidence="8">TUCIM 5799</strain>
    </source>
</reference>
<keyword evidence="1" id="KW-0285">Flavoprotein</keyword>
<feature type="region of interest" description="Disordered" evidence="4">
    <location>
        <begin position="413"/>
        <end position="509"/>
    </location>
</feature>
<feature type="compositionally biased region" description="Basic and acidic residues" evidence="4">
    <location>
        <begin position="639"/>
        <end position="648"/>
    </location>
</feature>
<sequence>MSHSSRAADPMRSKGSNIEFRRMSTPLISTNYNYMDTALSPPRVFSPPPTPRSPPPRPDRLSLRLRSNSGMKLHTNEAALSQYIDYQSNGQYSVYKANGYAGSTVELGQPNIGSVLSPRDAPASSRQTVAWTTSGMTSSLPFLDFLGKDAFQMAIENPSVIRHFIRYCEHQGCEENVDFLMKIREYNSALNDMTSVLTSISTTYTAIGASIPLNLPPMVSRPLNADIKRIAHSIIPSLESVFFESKSHIENELAQDVFPGFVKSQLVNCTSAALASEALGNSSQWQYPGLGTCFSMTDASDSKNPIVMASDDFESLTGYPLAEIIGQNSGFLQGPFTDPEAIRRIQVAMRNRRECVELILNHHKNGEPFWNLLCLLPLKDAQGMVQYWLGAQVNVSDCMGSRKDLLRVLNGGQPLETDSIDGSTVLSDPSSGRDTPNNGRSRKGSMAHSRRESKAFGTSRNRLFPTFRKSPPPCPPSPPPGSDVGDAVSVTGSKKSKTSQYSSQRFQPRPKAQISITAYSHYMVLRCVNGGGATNQRLPTPSVRKKHSTKLMVAFYSDAVSELLSVRSDISQADVFHVLGEKANSPSVTKAFKSSVREGIDDGESVSLELLLERGRKRRASAVSNSTRPTSYELDVTQNDERSDRKSAKLSKHEKLWSHWTPMKDGNGNVDWVVLIISPGA</sequence>
<dbReference type="AlphaFoldDB" id="A0A9P9WT77"/>
<feature type="compositionally biased region" description="Low complexity" evidence="4">
    <location>
        <begin position="488"/>
        <end position="504"/>
    </location>
</feature>
<dbReference type="InterPro" id="IPR036305">
    <property type="entry name" value="RGS_sf"/>
</dbReference>
<evidence type="ECO:0000313" key="9">
    <source>
        <dbReference type="Proteomes" id="UP000829685"/>
    </source>
</evidence>
<protein>
    <recommendedName>
        <fullName evidence="10">LOV domain-containing protein</fullName>
    </recommendedName>
</protein>
<dbReference type="PANTHER" id="PTHR47429">
    <property type="entry name" value="PROTEIN TWIN LOV 1"/>
    <property type="match status" value="1"/>
</dbReference>
<dbReference type="Proteomes" id="UP000829685">
    <property type="component" value="Unassembled WGS sequence"/>
</dbReference>
<keyword evidence="9" id="KW-1185">Reference proteome</keyword>
<feature type="region of interest" description="Disordered" evidence="4">
    <location>
        <begin position="1"/>
        <end position="22"/>
    </location>
</feature>